<feature type="domain" description="EF-hand" evidence="4">
    <location>
        <begin position="8"/>
        <end position="43"/>
    </location>
</feature>
<keyword evidence="2" id="KW-0106">Calcium</keyword>
<feature type="compositionally biased region" description="Basic and acidic residues" evidence="3">
    <location>
        <begin position="91"/>
        <end position="108"/>
    </location>
</feature>
<gene>
    <name evidence="5" type="ORF">P8C59_004472</name>
</gene>
<dbReference type="GO" id="GO:0043226">
    <property type="term" value="C:organelle"/>
    <property type="evidence" value="ECO:0007669"/>
    <property type="project" value="UniProtKB-ARBA"/>
</dbReference>
<keyword evidence="1" id="KW-0677">Repeat</keyword>
<evidence type="ECO:0000256" key="3">
    <source>
        <dbReference type="SAM" id="MobiDB-lite"/>
    </source>
</evidence>
<feature type="domain" description="EF-hand" evidence="4">
    <location>
        <begin position="45"/>
        <end position="80"/>
    </location>
</feature>
<dbReference type="InterPro" id="IPR011992">
    <property type="entry name" value="EF-hand-dom_pair"/>
</dbReference>
<dbReference type="PANTHER" id="PTHR23050">
    <property type="entry name" value="CALCIUM BINDING PROTEIN"/>
    <property type="match status" value="1"/>
</dbReference>
<evidence type="ECO:0000313" key="6">
    <source>
        <dbReference type="Proteomes" id="UP001217918"/>
    </source>
</evidence>
<reference evidence="5" key="1">
    <citation type="journal article" date="2023" name="Mol. Plant Microbe Interact.">
        <title>Elucidating the Obligate Nature and Biological Capacity of an Invasive Fungal Corn Pathogen.</title>
        <authorList>
            <person name="MacCready J.S."/>
            <person name="Roggenkamp E.M."/>
            <person name="Gdanetz K."/>
            <person name="Chilvers M.I."/>
        </authorList>
    </citation>
    <scope>NUCLEOTIDE SEQUENCE</scope>
    <source>
        <strain evidence="5">PM02</strain>
    </source>
</reference>
<feature type="region of interest" description="Disordered" evidence="3">
    <location>
        <begin position="88"/>
        <end position="108"/>
    </location>
</feature>
<dbReference type="Proteomes" id="UP001217918">
    <property type="component" value="Unassembled WGS sequence"/>
</dbReference>
<dbReference type="AlphaFoldDB" id="A0AAD9MEF6"/>
<dbReference type="InterPro" id="IPR018247">
    <property type="entry name" value="EF_Hand_1_Ca_BS"/>
</dbReference>
<dbReference type="EMBL" id="JAQQPM010000003">
    <property type="protein sequence ID" value="KAK2069931.1"/>
    <property type="molecule type" value="Genomic_DNA"/>
</dbReference>
<dbReference type="InterPro" id="IPR002048">
    <property type="entry name" value="EF_hand_dom"/>
</dbReference>
<evidence type="ECO:0000313" key="5">
    <source>
        <dbReference type="EMBL" id="KAK2069931.1"/>
    </source>
</evidence>
<protein>
    <recommendedName>
        <fullName evidence="4">EF-hand domain-containing protein</fullName>
    </recommendedName>
</protein>
<keyword evidence="6" id="KW-1185">Reference proteome</keyword>
<dbReference type="PROSITE" id="PS00018">
    <property type="entry name" value="EF_HAND_1"/>
    <property type="match status" value="2"/>
</dbReference>
<dbReference type="CDD" id="cd00051">
    <property type="entry name" value="EFh"/>
    <property type="match status" value="1"/>
</dbReference>
<name>A0AAD9MEF6_9PEZI</name>
<dbReference type="InterPro" id="IPR050145">
    <property type="entry name" value="Centrin_CML-like"/>
</dbReference>
<accession>A0AAD9MEF6</accession>
<dbReference type="Pfam" id="PF13499">
    <property type="entry name" value="EF-hand_7"/>
    <property type="match status" value="1"/>
</dbReference>
<comment type="caution">
    <text evidence="5">The sequence shown here is derived from an EMBL/GenBank/DDBJ whole genome shotgun (WGS) entry which is preliminary data.</text>
</comment>
<dbReference type="GO" id="GO:0005509">
    <property type="term" value="F:calcium ion binding"/>
    <property type="evidence" value="ECO:0007669"/>
    <property type="project" value="InterPro"/>
</dbReference>
<dbReference type="SMART" id="SM00054">
    <property type="entry name" value="EFh"/>
    <property type="match status" value="2"/>
</dbReference>
<dbReference type="PROSITE" id="PS50222">
    <property type="entry name" value="EF_HAND_2"/>
    <property type="match status" value="2"/>
</dbReference>
<evidence type="ECO:0000259" key="4">
    <source>
        <dbReference type="PROSITE" id="PS50222"/>
    </source>
</evidence>
<proteinExistence type="predicted"/>
<organism evidence="5 6">
    <name type="scientific">Phyllachora maydis</name>
    <dbReference type="NCBI Taxonomy" id="1825666"/>
    <lineage>
        <taxon>Eukaryota</taxon>
        <taxon>Fungi</taxon>
        <taxon>Dikarya</taxon>
        <taxon>Ascomycota</taxon>
        <taxon>Pezizomycotina</taxon>
        <taxon>Sordariomycetes</taxon>
        <taxon>Sordariomycetidae</taxon>
        <taxon>Phyllachorales</taxon>
        <taxon>Phyllachoraceae</taxon>
        <taxon>Phyllachora</taxon>
    </lineage>
</organism>
<sequence>MARQLSQEEITVFRELFDSYDPDRSGNITVEEFAQVMCVKPGKKPTEAEVQQIIKEVDLDGDGTINFAEFITMMTGTPYAPPSEVTVTSAEKADGSEAAAKDGEELEA</sequence>
<evidence type="ECO:0000256" key="2">
    <source>
        <dbReference type="ARBA" id="ARBA00022837"/>
    </source>
</evidence>
<dbReference type="FunFam" id="1.10.238.10:FF:000178">
    <property type="entry name" value="Calmodulin-2 A"/>
    <property type="match status" value="1"/>
</dbReference>
<evidence type="ECO:0000256" key="1">
    <source>
        <dbReference type="ARBA" id="ARBA00022737"/>
    </source>
</evidence>
<dbReference type="Gene3D" id="1.10.238.10">
    <property type="entry name" value="EF-hand"/>
    <property type="match status" value="1"/>
</dbReference>
<dbReference type="SUPFAM" id="SSF47473">
    <property type="entry name" value="EF-hand"/>
    <property type="match status" value="1"/>
</dbReference>